<feature type="domain" description="DUF397" evidence="1">
    <location>
        <begin position="12"/>
        <end position="65"/>
    </location>
</feature>
<dbReference type="Pfam" id="PF04149">
    <property type="entry name" value="DUF397"/>
    <property type="match status" value="1"/>
</dbReference>
<protein>
    <recommendedName>
        <fullName evidence="1">DUF397 domain-containing protein</fullName>
    </recommendedName>
</protein>
<accession>A0A917QZ69</accession>
<gene>
    <name evidence="2" type="ORF">GCM10007964_21220</name>
</gene>
<evidence type="ECO:0000259" key="1">
    <source>
        <dbReference type="Pfam" id="PF04149"/>
    </source>
</evidence>
<proteinExistence type="predicted"/>
<reference evidence="2" key="2">
    <citation type="submission" date="2020-09" db="EMBL/GenBank/DDBJ databases">
        <authorList>
            <person name="Sun Q."/>
            <person name="Ohkuma M."/>
        </authorList>
    </citation>
    <scope>NUCLEOTIDE SEQUENCE</scope>
    <source>
        <strain evidence="2">JCM 13064</strain>
    </source>
</reference>
<sequence>MSSNVELDLSHATWQKSSYSQGQGNNCIEVAKVQCHIAVRDSKVPEGTVLIIQRPEWRAFLTQIKRG</sequence>
<dbReference type="Proteomes" id="UP000645217">
    <property type="component" value="Unassembled WGS sequence"/>
</dbReference>
<keyword evidence="3" id="KW-1185">Reference proteome</keyword>
<dbReference type="AlphaFoldDB" id="A0A917QZ69"/>
<name>A0A917QZ69_9ACTN</name>
<evidence type="ECO:0000313" key="3">
    <source>
        <dbReference type="Proteomes" id="UP000645217"/>
    </source>
</evidence>
<reference evidence="2" key="1">
    <citation type="journal article" date="2014" name="Int. J. Syst. Evol. Microbiol.">
        <title>Complete genome sequence of Corynebacterium casei LMG S-19264T (=DSM 44701T), isolated from a smear-ripened cheese.</title>
        <authorList>
            <consortium name="US DOE Joint Genome Institute (JGI-PGF)"/>
            <person name="Walter F."/>
            <person name="Albersmeier A."/>
            <person name="Kalinowski J."/>
            <person name="Ruckert C."/>
        </authorList>
    </citation>
    <scope>NUCLEOTIDE SEQUENCE</scope>
    <source>
        <strain evidence="2">JCM 13064</strain>
    </source>
</reference>
<dbReference type="InterPro" id="IPR007278">
    <property type="entry name" value="DUF397"/>
</dbReference>
<organism evidence="2 3">
    <name type="scientific">Sphaerisporangium melleum</name>
    <dbReference type="NCBI Taxonomy" id="321316"/>
    <lineage>
        <taxon>Bacteria</taxon>
        <taxon>Bacillati</taxon>
        <taxon>Actinomycetota</taxon>
        <taxon>Actinomycetes</taxon>
        <taxon>Streptosporangiales</taxon>
        <taxon>Streptosporangiaceae</taxon>
        <taxon>Sphaerisporangium</taxon>
    </lineage>
</organism>
<dbReference type="EMBL" id="BMNT01000010">
    <property type="protein sequence ID" value="GGK78215.1"/>
    <property type="molecule type" value="Genomic_DNA"/>
</dbReference>
<dbReference type="RefSeq" id="WP_189162801.1">
    <property type="nucleotide sequence ID" value="NZ_BMNT01000010.1"/>
</dbReference>
<comment type="caution">
    <text evidence="2">The sequence shown here is derived from an EMBL/GenBank/DDBJ whole genome shotgun (WGS) entry which is preliminary data.</text>
</comment>
<evidence type="ECO:0000313" key="2">
    <source>
        <dbReference type="EMBL" id="GGK78215.1"/>
    </source>
</evidence>